<evidence type="ECO:0000313" key="1">
    <source>
        <dbReference type="EMBL" id="KAK1771664.1"/>
    </source>
</evidence>
<comment type="caution">
    <text evidence="1">The sequence shown here is derived from an EMBL/GenBank/DDBJ whole genome shotgun (WGS) entry which is preliminary data.</text>
</comment>
<keyword evidence="2" id="KW-1185">Reference proteome</keyword>
<dbReference type="Proteomes" id="UP001244011">
    <property type="component" value="Unassembled WGS sequence"/>
</dbReference>
<accession>A0AAJ0CAJ3</accession>
<dbReference type="EMBL" id="MU838998">
    <property type="protein sequence ID" value="KAK1771664.1"/>
    <property type="molecule type" value="Genomic_DNA"/>
</dbReference>
<reference evidence="1" key="1">
    <citation type="submission" date="2023-06" db="EMBL/GenBank/DDBJ databases">
        <title>Genome-scale phylogeny and comparative genomics of the fungal order Sordariales.</title>
        <authorList>
            <consortium name="Lawrence Berkeley National Laboratory"/>
            <person name="Hensen N."/>
            <person name="Bonometti L."/>
            <person name="Westerberg I."/>
            <person name="Brannstrom I.O."/>
            <person name="Guillou S."/>
            <person name="Cros-Aarteil S."/>
            <person name="Calhoun S."/>
            <person name="Haridas S."/>
            <person name="Kuo A."/>
            <person name="Mondo S."/>
            <person name="Pangilinan J."/>
            <person name="Riley R."/>
            <person name="Labutti K."/>
            <person name="Andreopoulos B."/>
            <person name="Lipzen A."/>
            <person name="Chen C."/>
            <person name="Yanf M."/>
            <person name="Daum C."/>
            <person name="Ng V."/>
            <person name="Clum A."/>
            <person name="Steindorff A."/>
            <person name="Ohm R."/>
            <person name="Martin F."/>
            <person name="Silar P."/>
            <person name="Natvig D."/>
            <person name="Lalanne C."/>
            <person name="Gautier V."/>
            <person name="Ament-Velasquez S.L."/>
            <person name="Kruys A."/>
            <person name="Hutchinson M.I."/>
            <person name="Powell A.J."/>
            <person name="Barry K."/>
            <person name="Miller A.N."/>
            <person name="Grigoriev I.V."/>
            <person name="Debuchy R."/>
            <person name="Gladieux P."/>
            <person name="Thoren M.H."/>
            <person name="Johannesson H."/>
        </authorList>
    </citation>
    <scope>NUCLEOTIDE SEQUENCE</scope>
    <source>
        <strain evidence="1">8032-3</strain>
    </source>
</reference>
<sequence length="140" mass="15309">MKAAFRSLGRYILLCYFFSPGIYPRGVVGLGTYGRYAGRGGDQGARLTLSSSTGSTTFLDHEASGGTPLISASSYAWLPPLPLFLRVRLFFFLSLTSSASSPLLAAVSQWAHYALCYQFLHLSANRNWQFRGAATRISLL</sequence>
<name>A0AAJ0CAJ3_9PEZI</name>
<protein>
    <submittedName>
        <fullName evidence="1">Uncharacterized protein</fullName>
    </submittedName>
</protein>
<gene>
    <name evidence="1" type="ORF">QBC33DRAFT_160688</name>
</gene>
<proteinExistence type="predicted"/>
<dbReference type="AlphaFoldDB" id="A0AAJ0CAJ3"/>
<dbReference type="GeneID" id="85305427"/>
<dbReference type="RefSeq" id="XP_060287877.1">
    <property type="nucleotide sequence ID" value="XM_060422240.1"/>
</dbReference>
<evidence type="ECO:0000313" key="2">
    <source>
        <dbReference type="Proteomes" id="UP001244011"/>
    </source>
</evidence>
<organism evidence="1 2">
    <name type="scientific">Phialemonium atrogriseum</name>
    <dbReference type="NCBI Taxonomy" id="1093897"/>
    <lineage>
        <taxon>Eukaryota</taxon>
        <taxon>Fungi</taxon>
        <taxon>Dikarya</taxon>
        <taxon>Ascomycota</taxon>
        <taxon>Pezizomycotina</taxon>
        <taxon>Sordariomycetes</taxon>
        <taxon>Sordariomycetidae</taxon>
        <taxon>Cephalothecales</taxon>
        <taxon>Cephalothecaceae</taxon>
        <taxon>Phialemonium</taxon>
    </lineage>
</organism>